<dbReference type="GO" id="GO:0003677">
    <property type="term" value="F:DNA binding"/>
    <property type="evidence" value="ECO:0007669"/>
    <property type="project" value="InterPro"/>
</dbReference>
<evidence type="ECO:0000256" key="2">
    <source>
        <dbReference type="ARBA" id="ARBA00022454"/>
    </source>
</evidence>
<reference evidence="4 5" key="1">
    <citation type="journal article" date="2016" name="Nat. Commun.">
        <title>Ectomycorrhizal ecology is imprinted in the genome of the dominant symbiotic fungus Cenococcum geophilum.</title>
        <authorList>
            <consortium name="DOE Joint Genome Institute"/>
            <person name="Peter M."/>
            <person name="Kohler A."/>
            <person name="Ohm R.A."/>
            <person name="Kuo A."/>
            <person name="Krutzmann J."/>
            <person name="Morin E."/>
            <person name="Arend M."/>
            <person name="Barry K.W."/>
            <person name="Binder M."/>
            <person name="Choi C."/>
            <person name="Clum A."/>
            <person name="Copeland A."/>
            <person name="Grisel N."/>
            <person name="Haridas S."/>
            <person name="Kipfer T."/>
            <person name="LaButti K."/>
            <person name="Lindquist E."/>
            <person name="Lipzen A."/>
            <person name="Maire R."/>
            <person name="Meier B."/>
            <person name="Mihaltcheva S."/>
            <person name="Molinier V."/>
            <person name="Murat C."/>
            <person name="Poggeler S."/>
            <person name="Quandt C.A."/>
            <person name="Sperisen C."/>
            <person name="Tritt A."/>
            <person name="Tisserant E."/>
            <person name="Crous P.W."/>
            <person name="Henrissat B."/>
            <person name="Nehls U."/>
            <person name="Egli S."/>
            <person name="Spatafora J.W."/>
            <person name="Grigoriev I.V."/>
            <person name="Martin F.M."/>
        </authorList>
    </citation>
    <scope>NUCLEOTIDE SEQUENCE [LARGE SCALE GENOMIC DNA]</scope>
    <source>
        <strain evidence="4 5">CBS 459.81</strain>
    </source>
</reference>
<gene>
    <name evidence="4" type="ORF">K432DRAFT_312918</name>
</gene>
<evidence type="ECO:0000256" key="3">
    <source>
        <dbReference type="ARBA" id="ARBA00023269"/>
    </source>
</evidence>
<feature type="non-terminal residue" evidence="4">
    <location>
        <position position="1"/>
    </location>
</feature>
<dbReference type="EMBL" id="KV745796">
    <property type="protein sequence ID" value="OCK73388.1"/>
    <property type="molecule type" value="Genomic_DNA"/>
</dbReference>
<keyword evidence="2" id="KW-0158">Chromosome</keyword>
<protein>
    <submittedName>
        <fullName evidence="4">Uncharacterized protein</fullName>
    </submittedName>
</protein>
<evidence type="ECO:0000313" key="5">
    <source>
        <dbReference type="Proteomes" id="UP000250266"/>
    </source>
</evidence>
<dbReference type="GO" id="GO:0000786">
    <property type="term" value="C:nucleosome"/>
    <property type="evidence" value="ECO:0007669"/>
    <property type="project" value="UniProtKB-KW"/>
</dbReference>
<dbReference type="GO" id="GO:0030527">
    <property type="term" value="F:structural constituent of chromatin"/>
    <property type="evidence" value="ECO:0007669"/>
    <property type="project" value="InterPro"/>
</dbReference>
<name>A0A8E2DXF0_9PEZI</name>
<proteinExistence type="predicted"/>
<accession>A0A8E2DXF0</accession>
<evidence type="ECO:0000256" key="1">
    <source>
        <dbReference type="ARBA" id="ARBA00004286"/>
    </source>
</evidence>
<organism evidence="4 5">
    <name type="scientific">Lepidopterella palustris CBS 459.81</name>
    <dbReference type="NCBI Taxonomy" id="1314670"/>
    <lineage>
        <taxon>Eukaryota</taxon>
        <taxon>Fungi</taxon>
        <taxon>Dikarya</taxon>
        <taxon>Ascomycota</taxon>
        <taxon>Pezizomycotina</taxon>
        <taxon>Dothideomycetes</taxon>
        <taxon>Pleosporomycetidae</taxon>
        <taxon>Mytilinidiales</taxon>
        <taxon>Argynnaceae</taxon>
        <taxon>Lepidopterella</taxon>
    </lineage>
</organism>
<dbReference type="Proteomes" id="UP000250266">
    <property type="component" value="Unassembled WGS sequence"/>
</dbReference>
<dbReference type="AlphaFoldDB" id="A0A8E2DXF0"/>
<keyword evidence="5" id="KW-1185">Reference proteome</keyword>
<keyword evidence="3" id="KW-0238">DNA-binding</keyword>
<evidence type="ECO:0000313" key="4">
    <source>
        <dbReference type="EMBL" id="OCK73388.1"/>
    </source>
</evidence>
<sequence length="56" mass="6513">ICFSYFNLIGRSTSGKVSCKYFPSKAVRKLAPKFSGIKRLRRYKPGTITLYKICRY</sequence>
<dbReference type="InterPro" id="IPR000164">
    <property type="entry name" value="Histone_H3/CENP-A"/>
</dbReference>
<comment type="subcellular location">
    <subcellularLocation>
        <location evidence="1">Chromosome</location>
    </subcellularLocation>
</comment>
<keyword evidence="3" id="KW-0544">Nucleosome core</keyword>
<dbReference type="PRINTS" id="PR00622">
    <property type="entry name" value="HISTONEH3"/>
</dbReference>